<comment type="caution">
    <text evidence="3">The sequence shown here is derived from an EMBL/GenBank/DDBJ whole genome shotgun (WGS) entry which is preliminary data.</text>
</comment>
<dbReference type="Proteomes" id="UP000628669">
    <property type="component" value="Unassembled WGS sequence"/>
</dbReference>
<dbReference type="PANTHER" id="PTHR48081">
    <property type="entry name" value="AB HYDROLASE SUPERFAMILY PROTEIN C4A8.06C"/>
    <property type="match status" value="1"/>
</dbReference>
<keyword evidence="1 3" id="KW-0378">Hydrolase</keyword>
<evidence type="ECO:0000313" key="3">
    <source>
        <dbReference type="EMBL" id="MBK1895209.1"/>
    </source>
</evidence>
<evidence type="ECO:0000256" key="1">
    <source>
        <dbReference type="ARBA" id="ARBA00022801"/>
    </source>
</evidence>
<accession>A0ABS1FS11</accession>
<evidence type="ECO:0000313" key="4">
    <source>
        <dbReference type="Proteomes" id="UP000628669"/>
    </source>
</evidence>
<dbReference type="SUPFAM" id="SSF53474">
    <property type="entry name" value="alpha/beta-Hydrolases"/>
    <property type="match status" value="1"/>
</dbReference>
<dbReference type="EMBL" id="JAENHK010000005">
    <property type="protein sequence ID" value="MBK1895209.1"/>
    <property type="molecule type" value="Genomic_DNA"/>
</dbReference>
<dbReference type="PANTHER" id="PTHR48081:SF13">
    <property type="entry name" value="ALPHA_BETA HYDROLASE"/>
    <property type="match status" value="1"/>
</dbReference>
<dbReference type="RefSeq" id="WP_200244011.1">
    <property type="nucleotide sequence ID" value="NZ_JAENHK010000005.1"/>
</dbReference>
<organism evidence="3 4">
    <name type="scientific">Chryseobacterium paridis</name>
    <dbReference type="NCBI Taxonomy" id="2800328"/>
    <lineage>
        <taxon>Bacteria</taxon>
        <taxon>Pseudomonadati</taxon>
        <taxon>Bacteroidota</taxon>
        <taxon>Flavobacteriia</taxon>
        <taxon>Flavobacteriales</taxon>
        <taxon>Weeksellaceae</taxon>
        <taxon>Chryseobacterium group</taxon>
        <taxon>Chryseobacterium</taxon>
    </lineage>
</organism>
<dbReference type="Gene3D" id="3.40.50.1820">
    <property type="entry name" value="alpha/beta hydrolase"/>
    <property type="match status" value="1"/>
</dbReference>
<proteinExistence type="predicted"/>
<dbReference type="Pfam" id="PF20434">
    <property type="entry name" value="BD-FAE"/>
    <property type="match status" value="1"/>
</dbReference>
<reference evidence="4" key="1">
    <citation type="submission" date="2021-01" db="EMBL/GenBank/DDBJ databases">
        <title>Genome public.</title>
        <authorList>
            <person name="Liu C."/>
            <person name="Sun Q."/>
        </authorList>
    </citation>
    <scope>NUCLEOTIDE SEQUENCE [LARGE SCALE GENOMIC DNA]</scope>
    <source>
        <strain evidence="4">YIM B02567</strain>
    </source>
</reference>
<feature type="domain" description="BD-FAE-like" evidence="2">
    <location>
        <begin position="67"/>
        <end position="296"/>
    </location>
</feature>
<dbReference type="InterPro" id="IPR029058">
    <property type="entry name" value="AB_hydrolase_fold"/>
</dbReference>
<dbReference type="InterPro" id="IPR049492">
    <property type="entry name" value="BD-FAE-like_dom"/>
</dbReference>
<name>A0ABS1FS11_9FLAO</name>
<dbReference type="GO" id="GO:0016787">
    <property type="term" value="F:hydrolase activity"/>
    <property type="evidence" value="ECO:0007669"/>
    <property type="project" value="UniProtKB-KW"/>
</dbReference>
<keyword evidence="4" id="KW-1185">Reference proteome</keyword>
<protein>
    <submittedName>
        <fullName evidence="3">Alpha/beta hydrolase</fullName>
    </submittedName>
</protein>
<gene>
    <name evidence="3" type="ORF">JHL15_05495</name>
</gene>
<evidence type="ECO:0000259" key="2">
    <source>
        <dbReference type="Pfam" id="PF20434"/>
    </source>
</evidence>
<sequence>MKSLKINIISHRFLSNLFFIFFLIVFNLSFSQNLAMPKGEKSTLLSEKTLSSENIFYKTNKEGSMALDMYGPKISSDKKYPVLIYVHGGGWVGGDKIVHADSYIENMILKLVEKEYIVISVNYTLVNKDVHFPLPIQDTKDAIRWVRKNADQYHFDTNNIGLFGVSAGAHLSLLAAYTQDNEFIGDPGLSSYSAKVNYVVNNYGPTDLNKLLHTRIGNVGVFFVSLFSKKIVDLREKLILGISGYDIKKDKRKVIDYFNTLSPVTYVDNATPTLILQGNKDKIVPLKQSRILQKKLDQKDVKNNLTIVEGGIHGFGTTDKAYLNQLVDEMVAYIVSQKK</sequence>
<dbReference type="InterPro" id="IPR050300">
    <property type="entry name" value="GDXG_lipolytic_enzyme"/>
</dbReference>